<dbReference type="InterPro" id="IPR032675">
    <property type="entry name" value="LRR_dom_sf"/>
</dbReference>
<dbReference type="AlphaFoldDB" id="A0A0K0EL75"/>
<evidence type="ECO:0000313" key="6">
    <source>
        <dbReference type="Proteomes" id="UP000035681"/>
    </source>
</evidence>
<reference evidence="7" key="1">
    <citation type="submission" date="2015-08" db="UniProtKB">
        <authorList>
            <consortium name="WormBaseParasite"/>
        </authorList>
    </citation>
    <scope>IDENTIFICATION</scope>
</reference>
<feature type="transmembrane region" description="Helical" evidence="4">
    <location>
        <begin position="414"/>
        <end position="435"/>
    </location>
</feature>
<accession>A0A0K0EL75</accession>
<protein>
    <submittedName>
        <fullName evidence="7 8">LRRCT domain-containing protein</fullName>
    </submittedName>
</protein>
<keyword evidence="6" id="KW-1185">Reference proteome</keyword>
<evidence type="ECO:0000256" key="4">
    <source>
        <dbReference type="SAM" id="Phobius"/>
    </source>
</evidence>
<organism evidence="7">
    <name type="scientific">Strongyloides stercoralis</name>
    <name type="common">Threadworm</name>
    <dbReference type="NCBI Taxonomy" id="6248"/>
    <lineage>
        <taxon>Eukaryota</taxon>
        <taxon>Metazoa</taxon>
        <taxon>Ecdysozoa</taxon>
        <taxon>Nematoda</taxon>
        <taxon>Chromadorea</taxon>
        <taxon>Rhabditida</taxon>
        <taxon>Tylenchina</taxon>
        <taxon>Panagrolaimomorpha</taxon>
        <taxon>Strongyloidoidea</taxon>
        <taxon>Strongyloididae</taxon>
        <taxon>Strongyloides</taxon>
    </lineage>
</organism>
<dbReference type="WBParaSite" id="TCONS_00015771.p1">
    <property type="protein sequence ID" value="TCONS_00015771.p1"/>
    <property type="gene ID" value="XLOC_010534"/>
</dbReference>
<dbReference type="STRING" id="6248.A0A0K0EL75"/>
<dbReference type="Gene3D" id="3.80.10.10">
    <property type="entry name" value="Ribonuclease Inhibitor"/>
    <property type="match status" value="3"/>
</dbReference>
<dbReference type="PROSITE" id="PS51450">
    <property type="entry name" value="LRR"/>
    <property type="match status" value="1"/>
</dbReference>
<dbReference type="WBParaSite" id="SSTP_0001021900.1">
    <property type="protein sequence ID" value="SSTP_0001021900.1"/>
    <property type="gene ID" value="SSTP_0001021900"/>
</dbReference>
<dbReference type="Pfam" id="PF13306">
    <property type="entry name" value="LRR_5"/>
    <property type="match status" value="1"/>
</dbReference>
<dbReference type="Pfam" id="PF13855">
    <property type="entry name" value="LRR_8"/>
    <property type="match status" value="2"/>
</dbReference>
<dbReference type="PANTHER" id="PTHR24373:SF398">
    <property type="entry name" value="LEUCINE-RICH REPEAT-CONTAINING G-PROTEIN COUPLED RECEPTOR 6"/>
    <property type="match status" value="1"/>
</dbReference>
<dbReference type="PANTHER" id="PTHR24373">
    <property type="entry name" value="SLIT RELATED LEUCINE-RICH REPEAT NEURONAL PROTEIN"/>
    <property type="match status" value="1"/>
</dbReference>
<keyword evidence="3" id="KW-0677">Repeat</keyword>
<sequence length="476" mass="54650">MTHRLSKYNFDDSLENLPEEEDFDNDDDYEAIPICNKNGLCTCEKSSENTVDCRKASFGTQKHPLDTANLQIKQKNFTPFRILLQHNIINKLEKSKIIPNYEEDIVEMDLSYNHIHTLGPNLFSDFKKLKVLKLSHNRITKISPFTGLPLLHKLHLDNNILGTLPRNVFESLKNLNELVLDGNEAINLDNDIFGKGLQKLTILSLDYCELSEIPHNVFKNLKNLKQLSLRGNPLVSMPSAINAIPHLLILDMSETNLPEFDKMALSEDHELETLFMQNMKYIYMINDCAFCKLKNIKKIDFSNSTHLYSINSNAFGMISDTSSVPQNLTFLNFENCNLTTFDSNLLLWEKVMSLKISGNPLQCDCNLSWLINNKNYHKTFGDKLPKCSTPEKFNGTHIHDIVLDECNLYKKSSIWIRFAIVFLVFSGLVVFWLSYSGNLNLIGKRNIEIPEMGYRNLTTTCEDENPFANSEEKEEV</sequence>
<dbReference type="InterPro" id="IPR003591">
    <property type="entry name" value="Leu-rich_rpt_typical-subtyp"/>
</dbReference>
<evidence type="ECO:0000256" key="1">
    <source>
        <dbReference type="ARBA" id="ARBA00022614"/>
    </source>
</evidence>
<proteinExistence type="predicted"/>
<dbReference type="SMART" id="SM00369">
    <property type="entry name" value="LRR_TYP"/>
    <property type="match status" value="6"/>
</dbReference>
<dbReference type="InterPro" id="IPR001611">
    <property type="entry name" value="Leu-rich_rpt"/>
</dbReference>
<keyword evidence="1" id="KW-0433">Leucine-rich repeat</keyword>
<dbReference type="InterPro" id="IPR050328">
    <property type="entry name" value="Dev_Immune_Receptor"/>
</dbReference>
<evidence type="ECO:0000256" key="3">
    <source>
        <dbReference type="ARBA" id="ARBA00022737"/>
    </source>
</evidence>
<evidence type="ECO:0000313" key="7">
    <source>
        <dbReference type="WBParaSite" id="SSTP_0001021900.1"/>
    </source>
</evidence>
<dbReference type="InterPro" id="IPR000483">
    <property type="entry name" value="Cys-rich_flank_reg_C"/>
</dbReference>
<keyword evidence="2" id="KW-0732">Signal</keyword>
<dbReference type="InterPro" id="IPR026906">
    <property type="entry name" value="LRR_5"/>
</dbReference>
<dbReference type="GO" id="GO:0005615">
    <property type="term" value="C:extracellular space"/>
    <property type="evidence" value="ECO:0007669"/>
    <property type="project" value="TreeGrafter"/>
</dbReference>
<keyword evidence="4" id="KW-0472">Membrane</keyword>
<evidence type="ECO:0000259" key="5">
    <source>
        <dbReference type="SMART" id="SM00082"/>
    </source>
</evidence>
<evidence type="ECO:0000256" key="2">
    <source>
        <dbReference type="ARBA" id="ARBA00022729"/>
    </source>
</evidence>
<dbReference type="GO" id="GO:0031012">
    <property type="term" value="C:extracellular matrix"/>
    <property type="evidence" value="ECO:0007669"/>
    <property type="project" value="TreeGrafter"/>
</dbReference>
<keyword evidence="4" id="KW-0812">Transmembrane</keyword>
<name>A0A0K0EL75_STRER</name>
<evidence type="ECO:0000313" key="8">
    <source>
        <dbReference type="WBParaSite" id="TCONS_00015771.p1"/>
    </source>
</evidence>
<feature type="domain" description="LRRCT" evidence="5">
    <location>
        <begin position="359"/>
        <end position="407"/>
    </location>
</feature>
<dbReference type="SUPFAM" id="SSF52058">
    <property type="entry name" value="L domain-like"/>
    <property type="match status" value="1"/>
</dbReference>
<dbReference type="Proteomes" id="UP000035681">
    <property type="component" value="Unplaced"/>
</dbReference>
<keyword evidence="4" id="KW-1133">Transmembrane helix</keyword>
<dbReference type="SMART" id="SM00082">
    <property type="entry name" value="LRRCT"/>
    <property type="match status" value="1"/>
</dbReference>